<comment type="caution">
    <text evidence="1">The sequence shown here is derived from an EMBL/GenBank/DDBJ whole genome shotgun (WGS) entry which is preliminary data.</text>
</comment>
<keyword evidence="2" id="KW-1185">Reference proteome</keyword>
<sequence>MKNTDIKSRIENNIYSLISSTCSQRIDDKSRALHIAIIKKHYNATDVTIDYFRKRLDMDLVIDDTFYDPNTINTYIPTFKANFYYLDLQDFLKSCIERDDRSIAFYASLLRSLNFLDEHHKLLKTA</sequence>
<evidence type="ECO:0000313" key="2">
    <source>
        <dbReference type="Proteomes" id="UP000019275"/>
    </source>
</evidence>
<proteinExistence type="predicted"/>
<gene>
    <name evidence="1" type="ORF">KLA_16312</name>
</gene>
<name>A0ABN0RJV0_9FLAO</name>
<evidence type="ECO:0000313" key="1">
    <source>
        <dbReference type="EMBL" id="EWH10805.1"/>
    </source>
</evidence>
<protein>
    <submittedName>
        <fullName evidence="1">Uncharacterized protein</fullName>
    </submittedName>
</protein>
<accession>A0ABN0RJV0</accession>
<dbReference type="Proteomes" id="UP000019275">
    <property type="component" value="Unassembled WGS sequence"/>
</dbReference>
<dbReference type="EMBL" id="ARZX01000031">
    <property type="protein sequence ID" value="EWH10805.1"/>
    <property type="molecule type" value="Genomic_DNA"/>
</dbReference>
<reference evidence="1 2" key="1">
    <citation type="journal article" date="2014" name="Genome Announc.">
        <title>Draft Genome Sequence of the Carrageenan-Degrading Bacterium Cellulophaga sp. Strain KL-A, Isolated from Decaying Marine Algae.</title>
        <authorList>
            <person name="Shan D."/>
            <person name="Ying J."/>
            <person name="Li X."/>
            <person name="Gao Z."/>
            <person name="Wei G."/>
            <person name="Shao Z."/>
        </authorList>
    </citation>
    <scope>NUCLEOTIDE SEQUENCE [LARGE SCALE GENOMIC DNA]</scope>
    <source>
        <strain evidence="1 2">KL-A</strain>
    </source>
</reference>
<organism evidence="1 2">
    <name type="scientific">Cellulophaga geojensis KL-A</name>
    <dbReference type="NCBI Taxonomy" id="1328323"/>
    <lineage>
        <taxon>Bacteria</taxon>
        <taxon>Pseudomonadati</taxon>
        <taxon>Bacteroidota</taxon>
        <taxon>Flavobacteriia</taxon>
        <taxon>Flavobacteriales</taxon>
        <taxon>Flavobacteriaceae</taxon>
        <taxon>Cellulophaga</taxon>
    </lineage>
</organism>
<dbReference type="RefSeq" id="WP_013621090.1">
    <property type="nucleotide sequence ID" value="NZ_ARZX01000031.1"/>
</dbReference>